<keyword evidence="12 17" id="KW-0456">Lyase</keyword>
<name>A0A7J3ZIT1_9CREN</name>
<evidence type="ECO:0000256" key="19">
    <source>
        <dbReference type="PIRNR" id="PIRNR017184"/>
    </source>
</evidence>
<dbReference type="GO" id="GO:0052855">
    <property type="term" value="F:ADP-dependent NAD(P)H-hydrate dehydratase activity"/>
    <property type="evidence" value="ECO:0007669"/>
    <property type="project" value="UniProtKB-UniRule"/>
</dbReference>
<dbReference type="GO" id="GO:0110051">
    <property type="term" value="P:metabolite repair"/>
    <property type="evidence" value="ECO:0007669"/>
    <property type="project" value="TreeGrafter"/>
</dbReference>
<dbReference type="CDD" id="cd01171">
    <property type="entry name" value="YXKO-related"/>
    <property type="match status" value="1"/>
</dbReference>
<evidence type="ECO:0000313" key="22">
    <source>
        <dbReference type="EMBL" id="HHQ79948.1"/>
    </source>
</evidence>
<comment type="subunit">
    <text evidence="17">Homotetramer.</text>
</comment>
<evidence type="ECO:0000256" key="13">
    <source>
        <dbReference type="ARBA" id="ARBA00023268"/>
    </source>
</evidence>
<comment type="cofactor">
    <cofactor evidence="17">
        <name>Mg(2+)</name>
        <dbReference type="ChEBI" id="CHEBI:18420"/>
    </cofactor>
</comment>
<dbReference type="Pfam" id="PF03853">
    <property type="entry name" value="YjeF_N"/>
    <property type="match status" value="1"/>
</dbReference>
<dbReference type="EC" id="4.2.1.136" evidence="19"/>
<evidence type="ECO:0000256" key="16">
    <source>
        <dbReference type="ARBA" id="ARBA00049209"/>
    </source>
</evidence>
<feature type="binding site" evidence="18">
    <location>
        <position position="130"/>
    </location>
    <ligand>
        <name>K(+)</name>
        <dbReference type="ChEBI" id="CHEBI:29103"/>
    </ligand>
</feature>
<organism evidence="22">
    <name type="scientific">Fervidicoccus fontis</name>
    <dbReference type="NCBI Taxonomy" id="683846"/>
    <lineage>
        <taxon>Archaea</taxon>
        <taxon>Thermoproteota</taxon>
        <taxon>Thermoprotei</taxon>
        <taxon>Fervidicoccales</taxon>
        <taxon>Fervidicoccaceae</taxon>
        <taxon>Fervidicoccus</taxon>
    </lineage>
</organism>
<evidence type="ECO:0000256" key="7">
    <source>
        <dbReference type="ARBA" id="ARBA00022840"/>
    </source>
</evidence>
<dbReference type="Gene3D" id="3.40.50.10260">
    <property type="entry name" value="YjeF N-terminal domain"/>
    <property type="match status" value="1"/>
</dbReference>
<evidence type="ECO:0000256" key="15">
    <source>
        <dbReference type="ARBA" id="ARBA00048238"/>
    </source>
</evidence>
<feature type="binding site" evidence="18">
    <location>
        <position position="166"/>
    </location>
    <ligand>
        <name>K(+)</name>
        <dbReference type="ChEBI" id="CHEBI:29103"/>
    </ligand>
</feature>
<evidence type="ECO:0000256" key="6">
    <source>
        <dbReference type="ARBA" id="ARBA00022741"/>
    </source>
</evidence>
<protein>
    <recommendedName>
        <fullName evidence="19">Bifunctional NAD(P)H-hydrate repair enzyme</fullName>
    </recommendedName>
    <alternativeName>
        <fullName evidence="19">Nicotinamide nucleotide repair protein</fullName>
    </alternativeName>
    <domain>
        <recommendedName>
            <fullName evidence="19">ADP-dependent (S)-NAD(P)H-hydrate dehydratase</fullName>
            <ecNumber evidence="19">4.2.1.136</ecNumber>
        </recommendedName>
        <alternativeName>
            <fullName evidence="19">ADP-dependent NAD(P)HX dehydratase</fullName>
        </alternativeName>
    </domain>
    <domain>
        <recommendedName>
            <fullName evidence="19">NAD(P)H-hydrate epimerase</fullName>
            <ecNumber evidence="19">5.1.99.6</ecNumber>
        </recommendedName>
    </domain>
</protein>
<sequence>MLGEVLELKYIRAIEENARHLGLPLAHLMESAGKCVADFIHEIAKTANAPPKVAVVAGRGGNAGDGFVTARYLSSYGYEVVVLALYSASEIVHPDARTNFELLKTTNARVVFVREERDFDALNESSVVVDAILGTGVKPPIKHPVRGAIEAINSSKALKIAIDVPSGIDPDRGFLGDVAVKADYTVAMHYRKKCYESAPEWTGRIVLCNIGIPVEAEEYVGPGHVRHLIKQKDRNAKKGDGGRVTVIGGSVDFVGAPVLAALAALRGGADLVYVVVPESIRSIVASFSPDLIVVPLGRDYLDARQLSKLERLASISDSIVLGPGMSLKSETVEFVDEFVKYWSEGGSSPPLIVDADALKAAAQRKLDFKGNAVLTPHRGEFKILAESYGLASAEITQDIVRKLSAATRSVVLLKGPVDIVCTESACMKNKTGTPAMSTGGTGDVLSGLVASLVKRTDSLFEAAFLAAYINGRAGEIASSCMGDGMTASDMLKFIPRLIVDPTWRGECSEGGLSGY</sequence>
<dbReference type="HAMAP" id="MF_01966">
    <property type="entry name" value="NADHX_epimerase"/>
    <property type="match status" value="1"/>
</dbReference>
<comment type="caution">
    <text evidence="17">Lacks conserved residue(s) required for the propagation of feature annotation.</text>
</comment>
<comment type="cofactor">
    <cofactor evidence="18 19">
        <name>K(+)</name>
        <dbReference type="ChEBI" id="CHEBI:29103"/>
    </cofactor>
    <text evidence="18 19">Binds 1 potassium ion per subunit.</text>
</comment>
<keyword evidence="13" id="KW-0511">Multifunctional enzyme</keyword>
<comment type="catalytic activity">
    <reaction evidence="16 17 19">
        <text>(6S)-NADPHX + ADP = AMP + phosphate + NADPH + H(+)</text>
        <dbReference type="Rhea" id="RHEA:32235"/>
        <dbReference type="ChEBI" id="CHEBI:15378"/>
        <dbReference type="ChEBI" id="CHEBI:43474"/>
        <dbReference type="ChEBI" id="CHEBI:57783"/>
        <dbReference type="ChEBI" id="CHEBI:64076"/>
        <dbReference type="ChEBI" id="CHEBI:456215"/>
        <dbReference type="ChEBI" id="CHEBI:456216"/>
        <dbReference type="EC" id="4.2.1.136"/>
    </reaction>
</comment>
<dbReference type="GO" id="GO:0005524">
    <property type="term" value="F:ATP binding"/>
    <property type="evidence" value="ECO:0007669"/>
    <property type="project" value="UniProtKB-UniRule"/>
</dbReference>
<comment type="catalytic activity">
    <reaction evidence="2 18 19">
        <text>(6R)-NADPHX = (6S)-NADPHX</text>
        <dbReference type="Rhea" id="RHEA:32227"/>
        <dbReference type="ChEBI" id="CHEBI:64076"/>
        <dbReference type="ChEBI" id="CHEBI:64077"/>
        <dbReference type="EC" id="5.1.99.6"/>
    </reaction>
</comment>
<evidence type="ECO:0000259" key="21">
    <source>
        <dbReference type="PROSITE" id="PS51385"/>
    </source>
</evidence>
<comment type="similarity">
    <text evidence="17">Belongs to the NnrD/CARKD family.</text>
</comment>
<comment type="similarity">
    <text evidence="4 19">In the C-terminal section; belongs to the NnrD/CARKD family.</text>
</comment>
<evidence type="ECO:0000256" key="3">
    <source>
        <dbReference type="ARBA" id="ARBA00006001"/>
    </source>
</evidence>
<keyword evidence="8 17" id="KW-0521">NADP</keyword>
<dbReference type="EC" id="5.1.99.6" evidence="19"/>
<dbReference type="GO" id="GO:0046872">
    <property type="term" value="F:metal ion binding"/>
    <property type="evidence" value="ECO:0007669"/>
    <property type="project" value="UniProtKB-UniRule"/>
</dbReference>
<dbReference type="PROSITE" id="PS01050">
    <property type="entry name" value="YJEF_C_2"/>
    <property type="match status" value="1"/>
</dbReference>
<evidence type="ECO:0000256" key="8">
    <source>
        <dbReference type="ARBA" id="ARBA00022857"/>
    </source>
</evidence>
<dbReference type="SUPFAM" id="SSF53613">
    <property type="entry name" value="Ribokinase-like"/>
    <property type="match status" value="1"/>
</dbReference>
<evidence type="ECO:0000256" key="2">
    <source>
        <dbReference type="ARBA" id="ARBA00000909"/>
    </source>
</evidence>
<dbReference type="HAMAP" id="MF_01965">
    <property type="entry name" value="NADHX_dehydratase"/>
    <property type="match status" value="1"/>
</dbReference>
<dbReference type="AlphaFoldDB" id="A0A7J3ZIT1"/>
<dbReference type="InterPro" id="IPR017953">
    <property type="entry name" value="Carbohydrate_kinase_pred_CS"/>
</dbReference>
<dbReference type="InterPro" id="IPR029056">
    <property type="entry name" value="Ribokinase-like"/>
</dbReference>
<feature type="binding site" evidence="17">
    <location>
        <position position="256"/>
    </location>
    <ligand>
        <name>(6S)-NADPHX</name>
        <dbReference type="ChEBI" id="CHEBI:64076"/>
    </ligand>
</feature>
<feature type="binding site" evidence="17">
    <location>
        <position position="324"/>
    </location>
    <ligand>
        <name>(6S)-NADPHX</name>
        <dbReference type="ChEBI" id="CHEBI:64076"/>
    </ligand>
</feature>
<dbReference type="SUPFAM" id="SSF64153">
    <property type="entry name" value="YjeF N-terminal domain-like"/>
    <property type="match status" value="1"/>
</dbReference>
<evidence type="ECO:0000256" key="9">
    <source>
        <dbReference type="ARBA" id="ARBA00022958"/>
    </source>
</evidence>
<dbReference type="GO" id="GO:0046496">
    <property type="term" value="P:nicotinamide nucleotide metabolic process"/>
    <property type="evidence" value="ECO:0007669"/>
    <property type="project" value="UniProtKB-UniRule"/>
</dbReference>
<keyword evidence="9 18" id="KW-0630">Potassium</keyword>
<evidence type="ECO:0000256" key="12">
    <source>
        <dbReference type="ARBA" id="ARBA00023239"/>
    </source>
</evidence>
<dbReference type="PANTHER" id="PTHR12592">
    <property type="entry name" value="ATP-DEPENDENT (S)-NAD(P)H-HYDRATE DEHYDRATASE FAMILY MEMBER"/>
    <property type="match status" value="1"/>
</dbReference>
<dbReference type="NCBIfam" id="TIGR00196">
    <property type="entry name" value="yjeF_cterm"/>
    <property type="match status" value="1"/>
</dbReference>
<dbReference type="Pfam" id="PF01256">
    <property type="entry name" value="Carb_kinase"/>
    <property type="match status" value="1"/>
</dbReference>
<evidence type="ECO:0000256" key="18">
    <source>
        <dbReference type="HAMAP-Rule" id="MF_01966"/>
    </source>
</evidence>
<evidence type="ECO:0000256" key="10">
    <source>
        <dbReference type="ARBA" id="ARBA00023027"/>
    </source>
</evidence>
<reference evidence="22" key="1">
    <citation type="journal article" date="2020" name="mSystems">
        <title>Genome- and Community-Level Interaction Insights into Carbon Utilization and Element Cycling Functions of Hydrothermarchaeota in Hydrothermal Sediment.</title>
        <authorList>
            <person name="Zhou Z."/>
            <person name="Liu Y."/>
            <person name="Xu W."/>
            <person name="Pan J."/>
            <person name="Luo Z.H."/>
            <person name="Li M."/>
        </authorList>
    </citation>
    <scope>NUCLEOTIDE SEQUENCE [LARGE SCALE GENOMIC DNA]</scope>
    <source>
        <strain evidence="22">SpSt-1116</strain>
    </source>
</reference>
<keyword evidence="7 17" id="KW-0067">ATP-binding</keyword>
<comment type="catalytic activity">
    <reaction evidence="1 18 19">
        <text>(6R)-NADHX = (6S)-NADHX</text>
        <dbReference type="Rhea" id="RHEA:32215"/>
        <dbReference type="ChEBI" id="CHEBI:64074"/>
        <dbReference type="ChEBI" id="CHEBI:64075"/>
        <dbReference type="EC" id="5.1.99.6"/>
    </reaction>
</comment>
<evidence type="ECO:0000256" key="14">
    <source>
        <dbReference type="ARBA" id="ARBA00025153"/>
    </source>
</evidence>
<comment type="similarity">
    <text evidence="3 19">In the N-terminal section; belongs to the NnrE/AIBP family.</text>
</comment>
<evidence type="ECO:0000256" key="5">
    <source>
        <dbReference type="ARBA" id="ARBA00022723"/>
    </source>
</evidence>
<feature type="domain" description="YjeF N-terminal" evidence="21">
    <location>
        <begin position="11"/>
        <end position="218"/>
    </location>
</feature>
<keyword evidence="11 18" id="KW-0413">Isomerase</keyword>
<dbReference type="InterPro" id="IPR000631">
    <property type="entry name" value="CARKD"/>
</dbReference>
<dbReference type="EMBL" id="DRZC01000011">
    <property type="protein sequence ID" value="HHQ79948.1"/>
    <property type="molecule type" value="Genomic_DNA"/>
</dbReference>
<dbReference type="PROSITE" id="PS51383">
    <property type="entry name" value="YJEF_C_3"/>
    <property type="match status" value="1"/>
</dbReference>
<comment type="catalytic activity">
    <reaction evidence="15 17 19">
        <text>(6S)-NADHX + ADP = AMP + phosphate + NADH + H(+)</text>
        <dbReference type="Rhea" id="RHEA:32223"/>
        <dbReference type="ChEBI" id="CHEBI:15378"/>
        <dbReference type="ChEBI" id="CHEBI:43474"/>
        <dbReference type="ChEBI" id="CHEBI:57945"/>
        <dbReference type="ChEBI" id="CHEBI:64074"/>
        <dbReference type="ChEBI" id="CHEBI:456215"/>
        <dbReference type="ChEBI" id="CHEBI:456216"/>
        <dbReference type="EC" id="4.2.1.136"/>
    </reaction>
</comment>
<keyword evidence="5 18" id="KW-0479">Metal-binding</keyword>
<dbReference type="InterPro" id="IPR030677">
    <property type="entry name" value="Nnr"/>
</dbReference>
<feature type="binding site" evidence="18">
    <location>
        <position position="62"/>
    </location>
    <ligand>
        <name>K(+)</name>
        <dbReference type="ChEBI" id="CHEBI:29103"/>
    </ligand>
</feature>
<dbReference type="NCBIfam" id="TIGR00197">
    <property type="entry name" value="yjeF_nterm"/>
    <property type="match status" value="1"/>
</dbReference>
<feature type="binding site" evidence="18">
    <location>
        <position position="163"/>
    </location>
    <ligand>
        <name>(6S)-NADPHX</name>
        <dbReference type="ChEBI" id="CHEBI:64076"/>
    </ligand>
</feature>
<dbReference type="Gene3D" id="3.40.1190.20">
    <property type="match status" value="1"/>
</dbReference>
<dbReference type="InterPro" id="IPR004443">
    <property type="entry name" value="YjeF_N_dom"/>
</dbReference>
<evidence type="ECO:0000256" key="1">
    <source>
        <dbReference type="ARBA" id="ARBA00000013"/>
    </source>
</evidence>
<evidence type="ECO:0000256" key="11">
    <source>
        <dbReference type="ARBA" id="ARBA00023235"/>
    </source>
</evidence>
<dbReference type="InterPro" id="IPR036652">
    <property type="entry name" value="YjeF_N_dom_sf"/>
</dbReference>
<evidence type="ECO:0000256" key="4">
    <source>
        <dbReference type="ARBA" id="ARBA00009524"/>
    </source>
</evidence>
<keyword evidence="6 17" id="KW-0547">Nucleotide-binding</keyword>
<comment type="function">
    <text evidence="17">Catalyzes the dehydration of the S-form of NAD(P)HX at the expense of ADP, which is converted to AMP. Together with NAD(P)HX epimerase, which catalyzes the epimerization of the S- and R-forms, the enzyme allows the repair of both epimers of NAD(P)HX, a damaged form of NAD(P)H that is a result of enzymatic or heat-dependent hydration.</text>
</comment>
<gene>
    <name evidence="17" type="primary">nnrD</name>
    <name evidence="18" type="synonym">nnrE</name>
    <name evidence="22" type="ORF">ENM78_00565</name>
</gene>
<feature type="domain" description="YjeF C-terminal" evidence="20">
    <location>
        <begin position="221"/>
        <end position="501"/>
    </location>
</feature>
<dbReference type="PIRSF" id="PIRSF017184">
    <property type="entry name" value="Nnr"/>
    <property type="match status" value="1"/>
</dbReference>
<comment type="function">
    <text evidence="18">Catalyzes the epimerization of the S- and R-forms of NAD(P)HX, a damaged form of NAD(P)H that is a result of enzymatic or heat-dependent hydration. This is a prerequisite for the S-specific NAD(P)H-hydrate dehydratase to allow the repair of both epimers of NAD(P)HX.</text>
</comment>
<dbReference type="PROSITE" id="PS51385">
    <property type="entry name" value="YJEF_N"/>
    <property type="match status" value="1"/>
</dbReference>
<feature type="binding site" evidence="17">
    <location>
        <position position="442"/>
    </location>
    <ligand>
        <name>AMP</name>
        <dbReference type="ChEBI" id="CHEBI:456215"/>
    </ligand>
</feature>
<dbReference type="PANTHER" id="PTHR12592:SF0">
    <property type="entry name" value="ATP-DEPENDENT (S)-NAD(P)H-HYDRATE DEHYDRATASE"/>
    <property type="match status" value="1"/>
</dbReference>
<comment type="function">
    <text evidence="14 19">Bifunctional enzyme that catalyzes the epimerization of the S- and R-forms of NAD(P)HX and the dehydration of the S-form of NAD(P)HX at the expense of ADP, which is converted to AMP. This allows the repair of both epimers of NAD(P)HX, a damaged form of NAD(P)H that is a result of enzymatic or heat-dependent hydration.</text>
</comment>
<comment type="caution">
    <text evidence="22">The sequence shown here is derived from an EMBL/GenBank/DDBJ whole genome shotgun (WGS) entry which is preliminary data.</text>
</comment>
<comment type="similarity">
    <text evidence="18">Belongs to the NnrE/AIBP family.</text>
</comment>
<keyword evidence="10 17" id="KW-0520">NAD</keyword>
<feature type="binding site" evidence="18">
    <location>
        <begin position="134"/>
        <end position="140"/>
    </location>
    <ligand>
        <name>(6S)-NADPHX</name>
        <dbReference type="ChEBI" id="CHEBI:64076"/>
    </ligand>
</feature>
<evidence type="ECO:0000259" key="20">
    <source>
        <dbReference type="PROSITE" id="PS51383"/>
    </source>
</evidence>
<proteinExistence type="inferred from homology"/>
<feature type="binding site" evidence="17">
    <location>
        <position position="377"/>
    </location>
    <ligand>
        <name>(6S)-NADPHX</name>
        <dbReference type="ChEBI" id="CHEBI:64076"/>
    </ligand>
</feature>
<dbReference type="GO" id="GO:0052856">
    <property type="term" value="F:NAD(P)HX epimerase activity"/>
    <property type="evidence" value="ECO:0007669"/>
    <property type="project" value="UniProtKB-UniRule"/>
</dbReference>
<accession>A0A7J3ZIT1</accession>
<feature type="binding site" evidence="17">
    <location>
        <position position="443"/>
    </location>
    <ligand>
        <name>(6S)-NADPHX</name>
        <dbReference type="ChEBI" id="CHEBI:64076"/>
    </ligand>
</feature>
<evidence type="ECO:0000256" key="17">
    <source>
        <dbReference type="HAMAP-Rule" id="MF_01965"/>
    </source>
</evidence>